<sequence>MAGDGVRVVLVQAQQVAADRGFQFTGLDVLGQFGLVRAPFAAIGRATPSELGTLAAAMAVRTPVAIRASAAVPAVAVARAAVGSATVLVGTPVVAATESAALAVVASEVSFVALGT</sequence>
<gene>
    <name evidence="1" type="ORF">BJY24_006592</name>
</gene>
<evidence type="ECO:0000313" key="2">
    <source>
        <dbReference type="Proteomes" id="UP000540412"/>
    </source>
</evidence>
<dbReference type="EMBL" id="JACHIT010000002">
    <property type="protein sequence ID" value="MBB5917680.1"/>
    <property type="molecule type" value="Genomic_DNA"/>
</dbReference>
<proteinExistence type="predicted"/>
<name>A0A7W9PKR9_9NOCA</name>
<organism evidence="1 2">
    <name type="scientific">Nocardia transvalensis</name>
    <dbReference type="NCBI Taxonomy" id="37333"/>
    <lineage>
        <taxon>Bacteria</taxon>
        <taxon>Bacillati</taxon>
        <taxon>Actinomycetota</taxon>
        <taxon>Actinomycetes</taxon>
        <taxon>Mycobacteriales</taxon>
        <taxon>Nocardiaceae</taxon>
        <taxon>Nocardia</taxon>
    </lineage>
</organism>
<dbReference type="AlphaFoldDB" id="A0A7W9PKR9"/>
<comment type="caution">
    <text evidence="1">The sequence shown here is derived from an EMBL/GenBank/DDBJ whole genome shotgun (WGS) entry which is preliminary data.</text>
</comment>
<keyword evidence="2" id="KW-1185">Reference proteome</keyword>
<dbReference type="Proteomes" id="UP000540412">
    <property type="component" value="Unassembled WGS sequence"/>
</dbReference>
<reference evidence="1 2" key="1">
    <citation type="submission" date="2020-08" db="EMBL/GenBank/DDBJ databases">
        <title>Sequencing the genomes of 1000 actinobacteria strains.</title>
        <authorList>
            <person name="Klenk H.-P."/>
        </authorList>
    </citation>
    <scope>NUCLEOTIDE SEQUENCE [LARGE SCALE GENOMIC DNA]</scope>
    <source>
        <strain evidence="1 2">DSM 43582</strain>
    </source>
</reference>
<evidence type="ECO:0000313" key="1">
    <source>
        <dbReference type="EMBL" id="MBB5917680.1"/>
    </source>
</evidence>
<accession>A0A7W9PKR9</accession>
<protein>
    <submittedName>
        <fullName evidence="1">Uncharacterized protein</fullName>
    </submittedName>
</protein>